<proteinExistence type="predicted"/>
<dbReference type="InterPro" id="IPR008480">
    <property type="entry name" value="DUF761_pln"/>
</dbReference>
<evidence type="ECO:0000313" key="3">
    <source>
        <dbReference type="Proteomes" id="UP000541444"/>
    </source>
</evidence>
<accession>A0A7J7L777</accession>
<sequence length="132" mass="15131">MVLDNWLLLSRLRKAVKKVSFILNFNMIQWRAASKILGSTSQRRISFNDRGRQGLQDCISETDDDQPGSSRGGGTLQRATSGVSAYEDDTLDIDRRADMFISNFYRHIQMERQVSLELQYCRGNSMESTRSD</sequence>
<evidence type="ECO:0008006" key="4">
    <source>
        <dbReference type="Google" id="ProtNLM"/>
    </source>
</evidence>
<dbReference type="OrthoDB" id="1682876at2759"/>
<dbReference type="Pfam" id="PF05553">
    <property type="entry name" value="DUF761"/>
    <property type="match status" value="1"/>
</dbReference>
<reference evidence="2 3" key="1">
    <citation type="journal article" date="2020" name="IScience">
        <title>Genome Sequencing of the Endangered Kingdonia uniflora (Circaeasteraceae, Ranunculales) Reveals Potential Mechanisms of Evolutionary Specialization.</title>
        <authorList>
            <person name="Sun Y."/>
            <person name="Deng T."/>
            <person name="Zhang A."/>
            <person name="Moore M.J."/>
            <person name="Landis J.B."/>
            <person name="Lin N."/>
            <person name="Zhang H."/>
            <person name="Zhang X."/>
            <person name="Huang J."/>
            <person name="Zhang X."/>
            <person name="Sun H."/>
            <person name="Wang H."/>
        </authorList>
    </citation>
    <scope>NUCLEOTIDE SEQUENCE [LARGE SCALE GENOMIC DNA]</scope>
    <source>
        <strain evidence="2">TB1705</strain>
        <tissue evidence="2">Leaf</tissue>
    </source>
</reference>
<protein>
    <recommendedName>
        <fullName evidence="4">DUF761 domain-containing protein</fullName>
    </recommendedName>
</protein>
<feature type="region of interest" description="Disordered" evidence="1">
    <location>
        <begin position="55"/>
        <end position="84"/>
    </location>
</feature>
<dbReference type="EMBL" id="JACGCM010002569">
    <property type="protein sequence ID" value="KAF6138496.1"/>
    <property type="molecule type" value="Genomic_DNA"/>
</dbReference>
<dbReference type="Proteomes" id="UP000541444">
    <property type="component" value="Unassembled WGS sequence"/>
</dbReference>
<evidence type="ECO:0000313" key="2">
    <source>
        <dbReference type="EMBL" id="KAF6138496.1"/>
    </source>
</evidence>
<keyword evidence="3" id="KW-1185">Reference proteome</keyword>
<organism evidence="2 3">
    <name type="scientific">Kingdonia uniflora</name>
    <dbReference type="NCBI Taxonomy" id="39325"/>
    <lineage>
        <taxon>Eukaryota</taxon>
        <taxon>Viridiplantae</taxon>
        <taxon>Streptophyta</taxon>
        <taxon>Embryophyta</taxon>
        <taxon>Tracheophyta</taxon>
        <taxon>Spermatophyta</taxon>
        <taxon>Magnoliopsida</taxon>
        <taxon>Ranunculales</taxon>
        <taxon>Circaeasteraceae</taxon>
        <taxon>Kingdonia</taxon>
    </lineage>
</organism>
<evidence type="ECO:0000256" key="1">
    <source>
        <dbReference type="SAM" id="MobiDB-lite"/>
    </source>
</evidence>
<gene>
    <name evidence="2" type="ORF">GIB67_022530</name>
</gene>
<dbReference type="AlphaFoldDB" id="A0A7J7L777"/>
<comment type="caution">
    <text evidence="2">The sequence shown here is derived from an EMBL/GenBank/DDBJ whole genome shotgun (WGS) entry which is preliminary data.</text>
</comment>
<name>A0A7J7L777_9MAGN</name>